<keyword evidence="3" id="KW-1185">Reference proteome</keyword>
<dbReference type="PANTHER" id="PTHR47332:SF4">
    <property type="entry name" value="SET DOMAIN-CONTAINING PROTEIN 5"/>
    <property type="match status" value="1"/>
</dbReference>
<dbReference type="Gene3D" id="2.170.270.10">
    <property type="entry name" value="SET domain"/>
    <property type="match status" value="1"/>
</dbReference>
<gene>
    <name evidence="2" type="ORF">SUNI508_13089</name>
</gene>
<dbReference type="InterPro" id="IPR001214">
    <property type="entry name" value="SET_dom"/>
</dbReference>
<comment type="caution">
    <text evidence="2">The sequence shown here is derived from an EMBL/GenBank/DDBJ whole genome shotgun (WGS) entry which is preliminary data.</text>
</comment>
<dbReference type="InterPro" id="IPR046341">
    <property type="entry name" value="SET_dom_sf"/>
</dbReference>
<dbReference type="CDD" id="cd20071">
    <property type="entry name" value="SET_SMYD"/>
    <property type="match status" value="1"/>
</dbReference>
<accession>A0ABR2VFE1</accession>
<protein>
    <submittedName>
        <fullName evidence="2">SET domain-containing protein</fullName>
    </submittedName>
</protein>
<feature type="domain" description="SET" evidence="1">
    <location>
        <begin position="2"/>
        <end position="166"/>
    </location>
</feature>
<evidence type="ECO:0000313" key="3">
    <source>
        <dbReference type="Proteomes" id="UP001408356"/>
    </source>
</evidence>
<organism evidence="2 3">
    <name type="scientific">Seiridium unicorne</name>
    <dbReference type="NCBI Taxonomy" id="138068"/>
    <lineage>
        <taxon>Eukaryota</taxon>
        <taxon>Fungi</taxon>
        <taxon>Dikarya</taxon>
        <taxon>Ascomycota</taxon>
        <taxon>Pezizomycotina</taxon>
        <taxon>Sordariomycetes</taxon>
        <taxon>Xylariomycetidae</taxon>
        <taxon>Amphisphaeriales</taxon>
        <taxon>Sporocadaceae</taxon>
        <taxon>Seiridium</taxon>
    </lineage>
</organism>
<proteinExistence type="predicted"/>
<sequence>MDEPQCLWTIKEAANGHGLFAAADIKAGLQIIQEAPLLTVSRQEAQSASEHVGIPAKTGLLPAEAQNRLMDLYHNPSKLREFAEFRGQPCPGAPHIDSAVALAKFYTNAATITAGDLDAGLFPTFCRMNHSCMPNTSYEYDDVSGTMQVYASRDIRQGEELTDAYTELARPRARRAKELANWGFRCECLVCEGPEAEEHEARRRQVWRTSEILNLYDAHKKGTGKERPVFAEMPKTDVEALRLAEESVALLAIEGLVEELGAAYGRCAKFARAAGLLKLADEYEEKEFEILVLTTGECSP</sequence>
<dbReference type="SMART" id="SM00317">
    <property type="entry name" value="SET"/>
    <property type="match status" value="1"/>
</dbReference>
<dbReference type="PANTHER" id="PTHR47332">
    <property type="entry name" value="SET DOMAIN-CONTAINING PROTEIN 5"/>
    <property type="match status" value="1"/>
</dbReference>
<dbReference type="EMBL" id="JARVKF010000019">
    <property type="protein sequence ID" value="KAK9425353.1"/>
    <property type="molecule type" value="Genomic_DNA"/>
</dbReference>
<dbReference type="PROSITE" id="PS50280">
    <property type="entry name" value="SET"/>
    <property type="match status" value="1"/>
</dbReference>
<reference evidence="2 3" key="1">
    <citation type="journal article" date="2024" name="J. Plant Pathol.">
        <title>Sequence and assembly of the genome of Seiridium unicorne, isolate CBS 538.82, causal agent of cypress canker disease.</title>
        <authorList>
            <person name="Scali E."/>
            <person name="Rocca G.D."/>
            <person name="Danti R."/>
            <person name="Garbelotto M."/>
            <person name="Barberini S."/>
            <person name="Baroncelli R."/>
            <person name="Emiliani G."/>
        </authorList>
    </citation>
    <scope>NUCLEOTIDE SEQUENCE [LARGE SCALE GENOMIC DNA]</scope>
    <source>
        <strain evidence="2 3">BM-138-508</strain>
    </source>
</reference>
<dbReference type="InterPro" id="IPR053185">
    <property type="entry name" value="SET_domain_protein"/>
</dbReference>
<evidence type="ECO:0000259" key="1">
    <source>
        <dbReference type="PROSITE" id="PS50280"/>
    </source>
</evidence>
<evidence type="ECO:0000313" key="2">
    <source>
        <dbReference type="EMBL" id="KAK9425353.1"/>
    </source>
</evidence>
<dbReference type="Proteomes" id="UP001408356">
    <property type="component" value="Unassembled WGS sequence"/>
</dbReference>
<name>A0ABR2VFE1_9PEZI</name>
<dbReference type="SUPFAM" id="SSF82199">
    <property type="entry name" value="SET domain"/>
    <property type="match status" value="1"/>
</dbReference>
<dbReference type="Pfam" id="PF00856">
    <property type="entry name" value="SET"/>
    <property type="match status" value="1"/>
</dbReference>